<dbReference type="PROSITE" id="PS51257">
    <property type="entry name" value="PROKAR_LIPOPROTEIN"/>
    <property type="match status" value="1"/>
</dbReference>
<gene>
    <name evidence="3" type="primary">oprM_2</name>
    <name evidence="3" type="ORF">SPHI_04010</name>
</gene>
<feature type="chain" id="PRO_5011814203" evidence="2">
    <location>
        <begin position="20"/>
        <end position="476"/>
    </location>
</feature>
<keyword evidence="2" id="KW-0564">Palmitate</keyword>
<evidence type="ECO:0000256" key="1">
    <source>
        <dbReference type="ARBA" id="ARBA00007613"/>
    </source>
</evidence>
<dbReference type="PANTHER" id="PTHR30203:SF32">
    <property type="entry name" value="CATION EFFLUX SYSTEM PROTEIN CUSC"/>
    <property type="match status" value="1"/>
</dbReference>
<comment type="similarity">
    <text evidence="1 2">Belongs to the outer membrane factor (OMF) (TC 1.B.17) family.</text>
</comment>
<dbReference type="OrthoDB" id="7181739at2"/>
<keyword evidence="2" id="KW-0732">Signal</keyword>
<keyword evidence="2" id="KW-0812">Transmembrane</keyword>
<evidence type="ECO:0000256" key="2">
    <source>
        <dbReference type="RuleBase" id="RU362097"/>
    </source>
</evidence>
<accession>A0A1V2EZ65</accession>
<keyword evidence="4" id="KW-1185">Reference proteome</keyword>
<keyword evidence="2" id="KW-0472">Membrane</keyword>
<dbReference type="PANTHER" id="PTHR30203">
    <property type="entry name" value="OUTER MEMBRANE CATION EFFLUX PROTEIN"/>
    <property type="match status" value="1"/>
</dbReference>
<dbReference type="GO" id="GO:0005886">
    <property type="term" value="C:plasma membrane"/>
    <property type="evidence" value="ECO:0007669"/>
    <property type="project" value="UniProtKB-SubCell"/>
</dbReference>
<dbReference type="STRING" id="1915074.SPHI_04010"/>
<proteinExistence type="inferred from homology"/>
<evidence type="ECO:0000313" key="4">
    <source>
        <dbReference type="Proteomes" id="UP000188729"/>
    </source>
</evidence>
<name>A0A1V2EZ65_9SPHN</name>
<protein>
    <submittedName>
        <fullName evidence="3">Outer membrane protein OprM</fullName>
    </submittedName>
</protein>
<keyword evidence="2" id="KW-0449">Lipoprotein</keyword>
<comment type="caution">
    <text evidence="3">The sequence shown here is derived from an EMBL/GenBank/DDBJ whole genome shotgun (WGS) entry which is preliminary data.</text>
</comment>
<evidence type="ECO:0000313" key="3">
    <source>
        <dbReference type="EMBL" id="ONF97765.1"/>
    </source>
</evidence>
<dbReference type="SUPFAM" id="SSF56954">
    <property type="entry name" value="Outer membrane efflux proteins (OEP)"/>
    <property type="match status" value="1"/>
</dbReference>
<organism evidence="3 4">
    <name type="scientific">Sphingomonas jeddahensis</name>
    <dbReference type="NCBI Taxonomy" id="1915074"/>
    <lineage>
        <taxon>Bacteria</taxon>
        <taxon>Pseudomonadati</taxon>
        <taxon>Pseudomonadota</taxon>
        <taxon>Alphaproteobacteria</taxon>
        <taxon>Sphingomonadales</taxon>
        <taxon>Sphingomonadaceae</taxon>
        <taxon>Sphingomonas</taxon>
    </lineage>
</organism>
<keyword evidence="2" id="KW-1134">Transmembrane beta strand</keyword>
<reference evidence="3 4" key="1">
    <citation type="submission" date="2016-11" db="EMBL/GenBank/DDBJ databases">
        <title>Genome sequence of Sphingomonas jeddahensis G39.</title>
        <authorList>
            <person name="Poehlein A."/>
            <person name="Wuebbeler J.H."/>
            <person name="Steinbuechel A."/>
            <person name="Daniel R."/>
        </authorList>
    </citation>
    <scope>NUCLEOTIDE SEQUENCE [LARGE SCALE GENOMIC DNA]</scope>
    <source>
        <strain evidence="3 4">G39</strain>
    </source>
</reference>
<feature type="signal peptide" evidence="2">
    <location>
        <begin position="1"/>
        <end position="19"/>
    </location>
</feature>
<dbReference type="RefSeq" id="WP_076743189.1">
    <property type="nucleotide sequence ID" value="NZ_MPSB01000001.1"/>
</dbReference>
<dbReference type="Gene3D" id="1.20.1600.10">
    <property type="entry name" value="Outer membrane efflux proteins (OEP)"/>
    <property type="match status" value="1"/>
</dbReference>
<dbReference type="AlphaFoldDB" id="A0A1V2EZ65"/>
<dbReference type="NCBIfam" id="TIGR01845">
    <property type="entry name" value="outer_NodT"/>
    <property type="match status" value="1"/>
</dbReference>
<sequence length="476" mass="50426">MMRALAPLLLVSALGACSMAPKYVRPDPPIPPSWPSGDAYLAQSEATLPSVTYRDIFRDPRLQKLIDQALANNRDLRASVENIAAARAQYRIQRAELFPQIDVGGAVTRREIGAGSAGGNFAVGGTTYQANAGVNAFELDLFGRVRSLSVAALNRYFGQEAATRAVRLTLTGDVAGAWLTYAADQSLLKLAEDTAAAARRSVTLTRARVSGGIAPRTDLRQAEQILATSEANIASQRTALAQDINALQLLVGAPVAPSLLPRSIEEAAGTVAELPAGLDSRVLLRRPDVVQAEYELRAANAEIGAARAALFPSISLTGLFGFASTALSSLLSADSLTKTATANIGYPIFRAGAGRAGVEQTQALQRAALATYEGTIQTAFREVADALARRGTVTDELAANERFEAAAADTYRLSEARYRGGIDTFLTTLDAQRSLYAAQQSVVQTRLVRATNLVTLYRTLGGDSQLSTGIGMVQQP</sequence>
<dbReference type="EMBL" id="MPSB01000001">
    <property type="protein sequence ID" value="ONF97765.1"/>
    <property type="molecule type" value="Genomic_DNA"/>
</dbReference>
<dbReference type="Pfam" id="PF02321">
    <property type="entry name" value="OEP"/>
    <property type="match status" value="2"/>
</dbReference>
<dbReference type="GO" id="GO:0015562">
    <property type="term" value="F:efflux transmembrane transporter activity"/>
    <property type="evidence" value="ECO:0007669"/>
    <property type="project" value="InterPro"/>
</dbReference>
<comment type="subcellular location">
    <subcellularLocation>
        <location evidence="2">Cell membrane</location>
        <topology evidence="2">Lipid-anchor</topology>
    </subcellularLocation>
</comment>
<dbReference type="InterPro" id="IPR010131">
    <property type="entry name" value="MdtP/NodT-like"/>
</dbReference>
<dbReference type="Gene3D" id="2.20.200.10">
    <property type="entry name" value="Outer membrane efflux proteins (OEP)"/>
    <property type="match status" value="1"/>
</dbReference>
<dbReference type="Proteomes" id="UP000188729">
    <property type="component" value="Unassembled WGS sequence"/>
</dbReference>
<dbReference type="InterPro" id="IPR003423">
    <property type="entry name" value="OMP_efflux"/>
</dbReference>